<dbReference type="EMBL" id="ML145162">
    <property type="protein sequence ID" value="TBU55810.1"/>
    <property type="molecule type" value="Genomic_DNA"/>
</dbReference>
<keyword evidence="2" id="KW-1185">Reference proteome</keyword>
<evidence type="ECO:0000313" key="1">
    <source>
        <dbReference type="EMBL" id="TBU55810.1"/>
    </source>
</evidence>
<organism evidence="1 2">
    <name type="scientific">Dichomitus squalens</name>
    <dbReference type="NCBI Taxonomy" id="114155"/>
    <lineage>
        <taxon>Eukaryota</taxon>
        <taxon>Fungi</taxon>
        <taxon>Dikarya</taxon>
        <taxon>Basidiomycota</taxon>
        <taxon>Agaricomycotina</taxon>
        <taxon>Agaricomycetes</taxon>
        <taxon>Polyporales</taxon>
        <taxon>Polyporaceae</taxon>
        <taxon>Dichomitus</taxon>
    </lineage>
</organism>
<reference evidence="1 2" key="1">
    <citation type="submission" date="2019-01" db="EMBL/GenBank/DDBJ databases">
        <title>Draft genome sequences of three monokaryotic isolates of the white-rot basidiomycete fungus Dichomitus squalens.</title>
        <authorList>
            <consortium name="DOE Joint Genome Institute"/>
            <person name="Lopez S.C."/>
            <person name="Andreopoulos B."/>
            <person name="Pangilinan J."/>
            <person name="Lipzen A."/>
            <person name="Riley R."/>
            <person name="Ahrendt S."/>
            <person name="Ng V."/>
            <person name="Barry K."/>
            <person name="Daum C."/>
            <person name="Grigoriev I.V."/>
            <person name="Hilden K.S."/>
            <person name="Makela M.R."/>
            <person name="de Vries R.P."/>
        </authorList>
    </citation>
    <scope>NUCLEOTIDE SEQUENCE [LARGE SCALE GENOMIC DNA]</scope>
    <source>
        <strain evidence="1 2">CBS 464.89</strain>
    </source>
</reference>
<proteinExistence type="predicted"/>
<dbReference type="AlphaFoldDB" id="A0A4Q9PNG7"/>
<accession>A0A4Q9PNG7</accession>
<gene>
    <name evidence="1" type="ORF">BD310DRAFT_932818</name>
</gene>
<sequence>MYLCCTESGLFRLWVYRDRIQKAAGILSTCSHASGSFLSSCGGLYLCCAATSSLSHRIRRSSEHPFGISTPTAKYSVQSDLLYHRRL</sequence>
<protein>
    <submittedName>
        <fullName evidence="1">Uncharacterized protein</fullName>
    </submittedName>
</protein>
<evidence type="ECO:0000313" key="2">
    <source>
        <dbReference type="Proteomes" id="UP000292082"/>
    </source>
</evidence>
<dbReference type="Proteomes" id="UP000292082">
    <property type="component" value="Unassembled WGS sequence"/>
</dbReference>
<name>A0A4Q9PNG7_9APHY</name>